<gene>
    <name evidence="1" type="ORF">S01H1_12544</name>
</gene>
<dbReference type="EMBL" id="BARS01006446">
    <property type="protein sequence ID" value="GAF68847.1"/>
    <property type="molecule type" value="Genomic_DNA"/>
</dbReference>
<sequence length="233" mass="27168">LQAWKTVGAITSCGYIIGFPNDTKESVLREIETMKRDLPIDLVEFFCLIPLPGSEDHRDLMTRDVWMDPDLNRYDSEHVTTAHPLMSGEEWREAYLRAWDTFYTMEHVETLMRRAAACGIKTQKIMKLAFISHATQAIEGVHPLQGGLLRWKHRRDRRPGRPIENPLLFYPRYVWECLSKTARLWSLYRSYKRLRSRVENDPAKSVYVDPALLPALEGEVQPPEQFLPLEKAQ</sequence>
<protein>
    <recommendedName>
        <fullName evidence="2">Radical SAM protein</fullName>
    </recommendedName>
</protein>
<reference evidence="1" key="1">
    <citation type="journal article" date="2014" name="Front. Microbiol.">
        <title>High frequency of phylogenetically diverse reductive dehalogenase-homologous genes in deep subseafloor sedimentary metagenomes.</title>
        <authorList>
            <person name="Kawai M."/>
            <person name="Futagami T."/>
            <person name="Toyoda A."/>
            <person name="Takaki Y."/>
            <person name="Nishi S."/>
            <person name="Hori S."/>
            <person name="Arai W."/>
            <person name="Tsubouchi T."/>
            <person name="Morono Y."/>
            <person name="Uchiyama I."/>
            <person name="Ito T."/>
            <person name="Fujiyama A."/>
            <person name="Inagaki F."/>
            <person name="Takami H."/>
        </authorList>
    </citation>
    <scope>NUCLEOTIDE SEQUENCE</scope>
    <source>
        <strain evidence="1">Expedition CK06-06</strain>
    </source>
</reference>
<proteinExistence type="predicted"/>
<evidence type="ECO:0008006" key="2">
    <source>
        <dbReference type="Google" id="ProtNLM"/>
    </source>
</evidence>
<accession>X0RYL6</accession>
<dbReference type="AlphaFoldDB" id="X0RYL6"/>
<name>X0RYL6_9ZZZZ</name>
<dbReference type="SUPFAM" id="SSF102114">
    <property type="entry name" value="Radical SAM enzymes"/>
    <property type="match status" value="1"/>
</dbReference>
<feature type="non-terminal residue" evidence="1">
    <location>
        <position position="1"/>
    </location>
</feature>
<evidence type="ECO:0000313" key="1">
    <source>
        <dbReference type="EMBL" id="GAF68847.1"/>
    </source>
</evidence>
<dbReference type="InterPro" id="IPR058240">
    <property type="entry name" value="rSAM_sf"/>
</dbReference>
<comment type="caution">
    <text evidence="1">The sequence shown here is derived from an EMBL/GenBank/DDBJ whole genome shotgun (WGS) entry which is preliminary data.</text>
</comment>
<organism evidence="1">
    <name type="scientific">marine sediment metagenome</name>
    <dbReference type="NCBI Taxonomy" id="412755"/>
    <lineage>
        <taxon>unclassified sequences</taxon>
        <taxon>metagenomes</taxon>
        <taxon>ecological metagenomes</taxon>
    </lineage>
</organism>